<evidence type="ECO:0000313" key="3">
    <source>
        <dbReference type="Proteomes" id="UP000238634"/>
    </source>
</evidence>
<dbReference type="InterPro" id="IPR001387">
    <property type="entry name" value="Cro/C1-type_HTH"/>
</dbReference>
<dbReference type="RefSeq" id="WP_106254051.1">
    <property type="nucleotide sequence ID" value="NZ_MPPI01000018.1"/>
</dbReference>
<dbReference type="STRING" id="1920490.GCA_001895925_05099"/>
<dbReference type="SMART" id="SM00530">
    <property type="entry name" value="HTH_XRE"/>
    <property type="match status" value="1"/>
</dbReference>
<dbReference type="Proteomes" id="UP000238634">
    <property type="component" value="Unassembled WGS sequence"/>
</dbReference>
<proteinExistence type="predicted"/>
<dbReference type="GO" id="GO:0003677">
    <property type="term" value="F:DNA binding"/>
    <property type="evidence" value="ECO:0007669"/>
    <property type="project" value="InterPro"/>
</dbReference>
<evidence type="ECO:0000259" key="1">
    <source>
        <dbReference type="PROSITE" id="PS50943"/>
    </source>
</evidence>
<dbReference type="CDD" id="cd00093">
    <property type="entry name" value="HTH_XRE"/>
    <property type="match status" value="1"/>
</dbReference>
<protein>
    <submittedName>
        <fullName evidence="2">XRE family transcriptional regulator</fullName>
    </submittedName>
</protein>
<name>A0A2T1DD90_9CYAN</name>
<dbReference type="Gene3D" id="1.10.260.40">
    <property type="entry name" value="lambda repressor-like DNA-binding domains"/>
    <property type="match status" value="1"/>
</dbReference>
<accession>A0A2T1DD90</accession>
<comment type="caution">
    <text evidence="2">The sequence shown here is derived from an EMBL/GenBank/DDBJ whole genome shotgun (WGS) entry which is preliminary data.</text>
</comment>
<gene>
    <name evidence="2" type="ORF">C7B65_15125</name>
</gene>
<dbReference type="AlphaFoldDB" id="A0A2T1DD90"/>
<reference evidence="2 3" key="2">
    <citation type="submission" date="2018-03" db="EMBL/GenBank/DDBJ databases">
        <title>The ancient ancestry and fast evolution of plastids.</title>
        <authorList>
            <person name="Moore K.R."/>
            <person name="Magnabosco C."/>
            <person name="Momper L."/>
            <person name="Gold D.A."/>
            <person name="Bosak T."/>
            <person name="Fournier G.P."/>
        </authorList>
    </citation>
    <scope>NUCLEOTIDE SEQUENCE [LARGE SCALE GENOMIC DNA]</scope>
    <source>
        <strain evidence="2 3">ULC007</strain>
    </source>
</reference>
<dbReference type="PROSITE" id="PS50943">
    <property type="entry name" value="HTH_CROC1"/>
    <property type="match status" value="1"/>
</dbReference>
<dbReference type="InterPro" id="IPR010982">
    <property type="entry name" value="Lambda_DNA-bd_dom_sf"/>
</dbReference>
<keyword evidence="3" id="KW-1185">Reference proteome</keyword>
<reference evidence="2 3" key="1">
    <citation type="submission" date="2018-02" db="EMBL/GenBank/DDBJ databases">
        <authorList>
            <person name="Cohen D.B."/>
            <person name="Kent A.D."/>
        </authorList>
    </citation>
    <scope>NUCLEOTIDE SEQUENCE [LARGE SCALE GENOMIC DNA]</scope>
    <source>
        <strain evidence="2 3">ULC007</strain>
    </source>
</reference>
<dbReference type="Pfam" id="PF01381">
    <property type="entry name" value="HTH_3"/>
    <property type="match status" value="1"/>
</dbReference>
<organism evidence="2 3">
    <name type="scientific">Phormidesmis priestleyi ULC007</name>
    <dbReference type="NCBI Taxonomy" id="1920490"/>
    <lineage>
        <taxon>Bacteria</taxon>
        <taxon>Bacillati</taxon>
        <taxon>Cyanobacteriota</taxon>
        <taxon>Cyanophyceae</taxon>
        <taxon>Leptolyngbyales</taxon>
        <taxon>Leptolyngbyaceae</taxon>
        <taxon>Phormidesmis</taxon>
    </lineage>
</organism>
<dbReference type="EMBL" id="PVWG01000017">
    <property type="protein sequence ID" value="PSB18424.1"/>
    <property type="molecule type" value="Genomic_DNA"/>
</dbReference>
<evidence type="ECO:0000313" key="2">
    <source>
        <dbReference type="EMBL" id="PSB18424.1"/>
    </source>
</evidence>
<sequence length="88" mass="10164">MMIEEKLQSEEGKSPLKALRERLGNISQEELARRLGTSVVSISRWERRVKPMSLTVPQIRALLRELRSANWDMEAFLEESSSYENAEA</sequence>
<feature type="domain" description="HTH cro/C1-type" evidence="1">
    <location>
        <begin position="16"/>
        <end position="47"/>
    </location>
</feature>
<dbReference type="SUPFAM" id="SSF47413">
    <property type="entry name" value="lambda repressor-like DNA-binding domains"/>
    <property type="match status" value="1"/>
</dbReference>